<dbReference type="InterPro" id="IPR012677">
    <property type="entry name" value="Nucleotide-bd_a/b_plait_sf"/>
</dbReference>
<dbReference type="InterPro" id="IPR000504">
    <property type="entry name" value="RRM_dom"/>
</dbReference>
<dbReference type="Pfam" id="PF00076">
    <property type="entry name" value="RRM_1"/>
    <property type="match status" value="1"/>
</dbReference>
<name>A0A0D0CPT3_9AGAR</name>
<evidence type="ECO:0000256" key="1">
    <source>
        <dbReference type="PROSITE-ProRule" id="PRU00176"/>
    </source>
</evidence>
<dbReference type="OrthoDB" id="6159137at2759"/>
<proteinExistence type="predicted"/>
<accession>A0A0D0CPT3</accession>
<protein>
    <recommendedName>
        <fullName evidence="2">RRM domain-containing protein</fullName>
    </recommendedName>
</protein>
<evidence type="ECO:0000313" key="4">
    <source>
        <dbReference type="Proteomes" id="UP000053593"/>
    </source>
</evidence>
<feature type="non-terminal residue" evidence="3">
    <location>
        <position position="1"/>
    </location>
</feature>
<gene>
    <name evidence="3" type="ORF">GYMLUDRAFT_127684</name>
</gene>
<reference evidence="3 4" key="1">
    <citation type="submission" date="2014-04" db="EMBL/GenBank/DDBJ databases">
        <title>Evolutionary Origins and Diversification of the Mycorrhizal Mutualists.</title>
        <authorList>
            <consortium name="DOE Joint Genome Institute"/>
            <consortium name="Mycorrhizal Genomics Consortium"/>
            <person name="Kohler A."/>
            <person name="Kuo A."/>
            <person name="Nagy L.G."/>
            <person name="Floudas D."/>
            <person name="Copeland A."/>
            <person name="Barry K.W."/>
            <person name="Cichocki N."/>
            <person name="Veneault-Fourrey C."/>
            <person name="LaButti K."/>
            <person name="Lindquist E.A."/>
            <person name="Lipzen A."/>
            <person name="Lundell T."/>
            <person name="Morin E."/>
            <person name="Murat C."/>
            <person name="Riley R."/>
            <person name="Ohm R."/>
            <person name="Sun H."/>
            <person name="Tunlid A."/>
            <person name="Henrissat B."/>
            <person name="Grigoriev I.V."/>
            <person name="Hibbett D.S."/>
            <person name="Martin F."/>
        </authorList>
    </citation>
    <scope>NUCLEOTIDE SEQUENCE [LARGE SCALE GENOMIC DNA]</scope>
    <source>
        <strain evidence="3 4">FD-317 M1</strain>
    </source>
</reference>
<dbReference type="AlphaFoldDB" id="A0A0D0CPT3"/>
<organism evidence="3 4">
    <name type="scientific">Collybiopsis luxurians FD-317 M1</name>
    <dbReference type="NCBI Taxonomy" id="944289"/>
    <lineage>
        <taxon>Eukaryota</taxon>
        <taxon>Fungi</taxon>
        <taxon>Dikarya</taxon>
        <taxon>Basidiomycota</taxon>
        <taxon>Agaricomycotina</taxon>
        <taxon>Agaricomycetes</taxon>
        <taxon>Agaricomycetidae</taxon>
        <taxon>Agaricales</taxon>
        <taxon>Marasmiineae</taxon>
        <taxon>Omphalotaceae</taxon>
        <taxon>Collybiopsis</taxon>
        <taxon>Collybiopsis luxurians</taxon>
    </lineage>
</organism>
<evidence type="ECO:0000313" key="3">
    <source>
        <dbReference type="EMBL" id="KIK57383.1"/>
    </source>
</evidence>
<sequence>NNIHISGLSHKVNSRDLETAFAKVQKASVVYNSHMQEPRQFRFVSMESKEEAEAVITALS</sequence>
<dbReference type="SUPFAM" id="SSF54928">
    <property type="entry name" value="RNA-binding domain, RBD"/>
    <property type="match status" value="1"/>
</dbReference>
<keyword evidence="4" id="KW-1185">Reference proteome</keyword>
<dbReference type="Gene3D" id="3.30.70.330">
    <property type="match status" value="1"/>
</dbReference>
<dbReference type="GO" id="GO:0003723">
    <property type="term" value="F:RNA binding"/>
    <property type="evidence" value="ECO:0007669"/>
    <property type="project" value="UniProtKB-UniRule"/>
</dbReference>
<dbReference type="HOGENOM" id="CLU_012062_28_8_1"/>
<evidence type="ECO:0000259" key="2">
    <source>
        <dbReference type="PROSITE" id="PS50102"/>
    </source>
</evidence>
<dbReference type="EMBL" id="KN834791">
    <property type="protein sequence ID" value="KIK57383.1"/>
    <property type="molecule type" value="Genomic_DNA"/>
</dbReference>
<dbReference type="PROSITE" id="PS50102">
    <property type="entry name" value="RRM"/>
    <property type="match status" value="1"/>
</dbReference>
<dbReference type="InterPro" id="IPR035979">
    <property type="entry name" value="RBD_domain_sf"/>
</dbReference>
<feature type="non-terminal residue" evidence="3">
    <location>
        <position position="60"/>
    </location>
</feature>
<dbReference type="Proteomes" id="UP000053593">
    <property type="component" value="Unassembled WGS sequence"/>
</dbReference>
<feature type="domain" description="RRM" evidence="2">
    <location>
        <begin position="1"/>
        <end position="60"/>
    </location>
</feature>
<keyword evidence="1" id="KW-0694">RNA-binding</keyword>